<dbReference type="FunFam" id="3.20.20.70:FF:000062">
    <property type="entry name" value="Cytochrome b2, mitochondrial, putative"/>
    <property type="match status" value="1"/>
</dbReference>
<dbReference type="InterPro" id="IPR037396">
    <property type="entry name" value="FMN_HAD"/>
</dbReference>
<dbReference type="SMART" id="SM01117">
    <property type="entry name" value="Cyt-b5"/>
    <property type="match status" value="1"/>
</dbReference>
<dbReference type="AlphaFoldDB" id="A0A165EQD2"/>
<keyword evidence="5" id="KW-0349">Heme</keyword>
<dbReference type="Gene3D" id="3.20.20.70">
    <property type="entry name" value="Aldolase class I"/>
    <property type="match status" value="1"/>
</dbReference>
<evidence type="ECO:0000259" key="17">
    <source>
        <dbReference type="PROSITE" id="PS50255"/>
    </source>
</evidence>
<dbReference type="InterPro" id="IPR036400">
    <property type="entry name" value="Cyt_B5-like_heme/steroid_sf"/>
</dbReference>
<dbReference type="GO" id="GO:0005758">
    <property type="term" value="C:mitochondrial intermembrane space"/>
    <property type="evidence" value="ECO:0007669"/>
    <property type="project" value="UniProtKB-SubCell"/>
</dbReference>
<keyword evidence="20" id="KW-1185">Reference proteome</keyword>
<dbReference type="InterPro" id="IPR037458">
    <property type="entry name" value="L-MDH/L-LDH_FMN-bd"/>
</dbReference>
<dbReference type="OrthoDB" id="1925334at2759"/>
<evidence type="ECO:0000256" key="2">
    <source>
        <dbReference type="ARBA" id="ARBA00001970"/>
    </source>
</evidence>
<keyword evidence="8" id="KW-0479">Metal-binding</keyword>
<proteinExistence type="inferred from homology"/>
<evidence type="ECO:0000256" key="15">
    <source>
        <dbReference type="ARBA" id="ARBA00066458"/>
    </source>
</evidence>
<evidence type="ECO:0000256" key="16">
    <source>
        <dbReference type="ARBA" id="ARBA00068515"/>
    </source>
</evidence>
<comment type="subunit">
    <text evidence="4">Homotetramer.</text>
</comment>
<dbReference type="Proteomes" id="UP000076842">
    <property type="component" value="Unassembled WGS sequence"/>
</dbReference>
<keyword evidence="10" id="KW-0408">Iron</keyword>
<sequence length="566" mass="61365">MLRESARASAGVCRSTLGTARSVHHHLPGRRITARGPVVSGGGIWTELLALTLLAGTGIYATQRLREPQPRGTARQQAVSLADVPLVSYPELQKHTTRESCWILVRGQVYDVTDFLSKHPAGAQVILANAGKDATSVYGAFHPPGLVDSLLSPSQHLGAIDPSTLPAGERGTGTAVQLTEDEQRVERARREAPPVDSCISVQDLEDVARGVMSKLAWGYCMSGADSMSAYKNNIAAFSRYALRPRVLRPVADIDMRTALLGFPSALPIFVSPAANAGLGHPLGELGILRGSFRGGIIQGVASASSRSLAELERAQGEGHVMFFQLYVNKDRRVSERLLREAEQRGCKAVFWTVDTAVPGKRELDLKTRGLPSPGAVAAGGKKTATQAGIASSLGDYFDANLQWSDLAWLRSVTGMPIIVKGVQTVEDVELAVEHGCRAVVLSNHGGRQLDYARAPIDVLYELRQRRPDILDENKIEVYLDSGVRRGTDVVKALCLGATAVGMGRPFWFSNAAYGEEGVVKLIDIMAEEIATTMRLLGATRISELRPEMVVRVREFDPRKPYHRPRL</sequence>
<comment type="subcellular location">
    <subcellularLocation>
        <location evidence="3">Mitochondrion intermembrane space</location>
    </subcellularLocation>
</comment>
<comment type="cofactor">
    <cofactor evidence="2">
        <name>heme b</name>
        <dbReference type="ChEBI" id="CHEBI:60344"/>
    </cofactor>
</comment>
<dbReference type="SUPFAM" id="SSF55856">
    <property type="entry name" value="Cytochrome b5-like heme/steroid binding domain"/>
    <property type="match status" value="1"/>
</dbReference>
<dbReference type="GO" id="GO:0020037">
    <property type="term" value="F:heme binding"/>
    <property type="evidence" value="ECO:0007669"/>
    <property type="project" value="InterPro"/>
</dbReference>
<dbReference type="InterPro" id="IPR013785">
    <property type="entry name" value="Aldolase_TIM"/>
</dbReference>
<evidence type="ECO:0000256" key="10">
    <source>
        <dbReference type="ARBA" id="ARBA00023004"/>
    </source>
</evidence>
<dbReference type="PROSITE" id="PS50255">
    <property type="entry name" value="CYTOCHROME_B5_2"/>
    <property type="match status" value="1"/>
</dbReference>
<accession>A0A165EQD2</accession>
<evidence type="ECO:0000256" key="7">
    <source>
        <dbReference type="ARBA" id="ARBA00022643"/>
    </source>
</evidence>
<evidence type="ECO:0000259" key="18">
    <source>
        <dbReference type="PROSITE" id="PS51349"/>
    </source>
</evidence>
<evidence type="ECO:0000256" key="5">
    <source>
        <dbReference type="ARBA" id="ARBA00022617"/>
    </source>
</evidence>
<dbReference type="PANTHER" id="PTHR10578">
    <property type="entry name" value="S -2-HYDROXY-ACID OXIDASE-RELATED"/>
    <property type="match status" value="1"/>
</dbReference>
<evidence type="ECO:0000256" key="8">
    <source>
        <dbReference type="ARBA" id="ARBA00022723"/>
    </source>
</evidence>
<evidence type="ECO:0000256" key="6">
    <source>
        <dbReference type="ARBA" id="ARBA00022630"/>
    </source>
</evidence>
<dbReference type="PROSITE" id="PS00557">
    <property type="entry name" value="FMN_HYDROXY_ACID_DH_1"/>
    <property type="match status" value="1"/>
</dbReference>
<organism evidence="19 20">
    <name type="scientific">Calocera cornea HHB12733</name>
    <dbReference type="NCBI Taxonomy" id="1353952"/>
    <lineage>
        <taxon>Eukaryota</taxon>
        <taxon>Fungi</taxon>
        <taxon>Dikarya</taxon>
        <taxon>Basidiomycota</taxon>
        <taxon>Agaricomycotina</taxon>
        <taxon>Dacrymycetes</taxon>
        <taxon>Dacrymycetales</taxon>
        <taxon>Dacrymycetaceae</taxon>
        <taxon>Calocera</taxon>
    </lineage>
</organism>
<keyword evidence="7" id="KW-0288">FMN</keyword>
<dbReference type="Gene3D" id="3.10.120.10">
    <property type="entry name" value="Cytochrome b5-like heme/steroid binding domain"/>
    <property type="match status" value="1"/>
</dbReference>
<dbReference type="GO" id="GO:0046872">
    <property type="term" value="F:metal ion binding"/>
    <property type="evidence" value="ECO:0007669"/>
    <property type="project" value="UniProtKB-KW"/>
</dbReference>
<gene>
    <name evidence="19" type="ORF">CALCODRAFT_455628</name>
</gene>
<dbReference type="Pfam" id="PF00173">
    <property type="entry name" value="Cyt-b5"/>
    <property type="match status" value="1"/>
</dbReference>
<dbReference type="PROSITE" id="PS00191">
    <property type="entry name" value="CYTOCHROME_B5_1"/>
    <property type="match status" value="1"/>
</dbReference>
<evidence type="ECO:0000313" key="20">
    <source>
        <dbReference type="Proteomes" id="UP000076842"/>
    </source>
</evidence>
<dbReference type="GO" id="GO:0006089">
    <property type="term" value="P:lactate metabolic process"/>
    <property type="evidence" value="ECO:0007669"/>
    <property type="project" value="TreeGrafter"/>
</dbReference>
<evidence type="ECO:0000256" key="3">
    <source>
        <dbReference type="ARBA" id="ARBA00004569"/>
    </source>
</evidence>
<evidence type="ECO:0000313" key="19">
    <source>
        <dbReference type="EMBL" id="KZT55325.1"/>
    </source>
</evidence>
<dbReference type="EMBL" id="KV423997">
    <property type="protein sequence ID" value="KZT55325.1"/>
    <property type="molecule type" value="Genomic_DNA"/>
</dbReference>
<feature type="domain" description="Cytochrome b5 heme-binding" evidence="17">
    <location>
        <begin position="84"/>
        <end position="161"/>
    </location>
</feature>
<evidence type="ECO:0000256" key="12">
    <source>
        <dbReference type="ARBA" id="ARBA00052399"/>
    </source>
</evidence>
<comment type="cofactor">
    <cofactor evidence="1">
        <name>FMN</name>
        <dbReference type="ChEBI" id="CHEBI:58210"/>
    </cofactor>
</comment>
<reference evidence="19 20" key="1">
    <citation type="journal article" date="2016" name="Mol. Biol. Evol.">
        <title>Comparative Genomics of Early-Diverging Mushroom-Forming Fungi Provides Insights into the Origins of Lignocellulose Decay Capabilities.</title>
        <authorList>
            <person name="Nagy L.G."/>
            <person name="Riley R."/>
            <person name="Tritt A."/>
            <person name="Adam C."/>
            <person name="Daum C."/>
            <person name="Floudas D."/>
            <person name="Sun H."/>
            <person name="Yadav J.S."/>
            <person name="Pangilinan J."/>
            <person name="Larsson K.H."/>
            <person name="Matsuura K."/>
            <person name="Barry K."/>
            <person name="Labutti K."/>
            <person name="Kuo R."/>
            <person name="Ohm R.A."/>
            <person name="Bhattacharya S.S."/>
            <person name="Shirouzu T."/>
            <person name="Yoshinaga Y."/>
            <person name="Martin F.M."/>
            <person name="Grigoriev I.V."/>
            <person name="Hibbett D.S."/>
        </authorList>
    </citation>
    <scope>NUCLEOTIDE SEQUENCE [LARGE SCALE GENOMIC DNA]</scope>
    <source>
        <strain evidence="19 20">HHB12733</strain>
    </source>
</reference>
<comment type="similarity">
    <text evidence="13">In the C-terminal section; belongs to the FMN-dependent alpha-hydroxy acid dehydrogenase family.</text>
</comment>
<evidence type="ECO:0000256" key="1">
    <source>
        <dbReference type="ARBA" id="ARBA00001917"/>
    </source>
</evidence>
<dbReference type="PANTHER" id="PTHR10578:SF101">
    <property type="entry name" value="L-LACTATE DEHYDROGENASE (CYTOCHROME B2)"/>
    <property type="match status" value="1"/>
</dbReference>
<dbReference type="InterPro" id="IPR018506">
    <property type="entry name" value="Cyt_B5_heme-BS"/>
</dbReference>
<dbReference type="InterPro" id="IPR008259">
    <property type="entry name" value="FMN_hydac_DH_AS"/>
</dbReference>
<dbReference type="GO" id="GO:0004460">
    <property type="term" value="F:L-lactate dehydrogenase (cytochrome) activity"/>
    <property type="evidence" value="ECO:0007669"/>
    <property type="project" value="UniProtKB-EC"/>
</dbReference>
<keyword evidence="9" id="KW-0560">Oxidoreductase</keyword>
<feature type="domain" description="FMN hydroxy acid dehydrogenase" evidence="18">
    <location>
        <begin position="193"/>
        <end position="554"/>
    </location>
</feature>
<keyword evidence="6" id="KW-0285">Flavoprotein</keyword>
<evidence type="ECO:0000256" key="9">
    <source>
        <dbReference type="ARBA" id="ARBA00023002"/>
    </source>
</evidence>
<dbReference type="InParanoid" id="A0A165EQD2"/>
<evidence type="ECO:0000256" key="4">
    <source>
        <dbReference type="ARBA" id="ARBA00011881"/>
    </source>
</evidence>
<evidence type="ECO:0000256" key="14">
    <source>
        <dbReference type="ARBA" id="ARBA00061589"/>
    </source>
</evidence>
<evidence type="ECO:0000256" key="11">
    <source>
        <dbReference type="ARBA" id="ARBA00023128"/>
    </source>
</evidence>
<dbReference type="SUPFAM" id="SSF51395">
    <property type="entry name" value="FMN-linked oxidoreductases"/>
    <property type="match status" value="1"/>
</dbReference>
<comment type="catalytic activity">
    <reaction evidence="12">
        <text>(S)-lactate + 2 Fe(III)-[cytochrome c] = 2 Fe(II)-[cytochrome c] + pyruvate + 2 H(+)</text>
        <dbReference type="Rhea" id="RHEA:19909"/>
        <dbReference type="Rhea" id="RHEA-COMP:10350"/>
        <dbReference type="Rhea" id="RHEA-COMP:14399"/>
        <dbReference type="ChEBI" id="CHEBI:15361"/>
        <dbReference type="ChEBI" id="CHEBI:15378"/>
        <dbReference type="ChEBI" id="CHEBI:16651"/>
        <dbReference type="ChEBI" id="CHEBI:29033"/>
        <dbReference type="ChEBI" id="CHEBI:29034"/>
        <dbReference type="EC" id="1.1.2.3"/>
    </reaction>
    <physiologicalReaction direction="left-to-right" evidence="12">
        <dbReference type="Rhea" id="RHEA:19910"/>
    </physiologicalReaction>
</comment>
<comment type="similarity">
    <text evidence="14">In the N-terminal section; belongs to the cytochrome b5 family.</text>
</comment>
<evidence type="ECO:0000256" key="13">
    <source>
        <dbReference type="ARBA" id="ARBA00061137"/>
    </source>
</evidence>
<protein>
    <recommendedName>
        <fullName evidence="16">L-lactate dehydrogenase (cytochrome)</fullName>
        <ecNumber evidence="15">1.1.2.3</ecNumber>
    </recommendedName>
</protein>
<keyword evidence="11" id="KW-0496">Mitochondrion</keyword>
<dbReference type="PROSITE" id="PS51349">
    <property type="entry name" value="FMN_HYDROXY_ACID_DH_2"/>
    <property type="match status" value="1"/>
</dbReference>
<dbReference type="CDD" id="cd02922">
    <property type="entry name" value="FCB2_FMN"/>
    <property type="match status" value="1"/>
</dbReference>
<dbReference type="InterPro" id="IPR000262">
    <property type="entry name" value="FMN-dep_DH"/>
</dbReference>
<dbReference type="Pfam" id="PF01070">
    <property type="entry name" value="FMN_dh"/>
    <property type="match status" value="1"/>
</dbReference>
<name>A0A165EQD2_9BASI</name>
<dbReference type="STRING" id="1353952.A0A165EQD2"/>
<dbReference type="EC" id="1.1.2.3" evidence="15"/>
<dbReference type="InterPro" id="IPR001199">
    <property type="entry name" value="Cyt_B5-like_heme/steroid-bd"/>
</dbReference>